<keyword evidence="4" id="KW-0645">Protease</keyword>
<evidence type="ECO:0000256" key="8">
    <source>
        <dbReference type="ARBA" id="ARBA00031559"/>
    </source>
</evidence>
<evidence type="ECO:0000256" key="4">
    <source>
        <dbReference type="ARBA" id="ARBA00022670"/>
    </source>
</evidence>
<sequence>MAIGAVSEERLPWNDSLNISQPAMKHIWIITLFGLVSCHRPSLTELPQQGSAMQGRIIVSGFEPFDGRRRNASYQIAQLVAKAGTGRDITVLEVPVHWGAPEKALASQKARPWTLWLAFGEGTNIFQIETVANNRRINTEDNNDQKPSQAQMIKGAPEKLTSLFPAAALCDALVKRGLPVRVSVEAGNYLCEEMLFNLLHSQAEVPGPAPVVLFIHTPVLGAKVKMPDGSERLMNEDLLGKFAAAILPAIEESLLNSVEP</sequence>
<dbReference type="OrthoDB" id="9779738at2"/>
<dbReference type="GO" id="GO:0005829">
    <property type="term" value="C:cytosol"/>
    <property type="evidence" value="ECO:0007669"/>
    <property type="project" value="InterPro"/>
</dbReference>
<dbReference type="Gene3D" id="3.40.630.20">
    <property type="entry name" value="Peptidase C15, pyroglutamyl peptidase I-like"/>
    <property type="match status" value="1"/>
</dbReference>
<gene>
    <name evidence="9" type="ORF">EI77_00073</name>
</gene>
<proteinExistence type="inferred from homology"/>
<dbReference type="SUPFAM" id="SSF53182">
    <property type="entry name" value="Pyrrolidone carboxyl peptidase (pyroglutamate aminopeptidase)"/>
    <property type="match status" value="1"/>
</dbReference>
<dbReference type="GO" id="GO:0016920">
    <property type="term" value="F:pyroglutamyl-peptidase activity"/>
    <property type="evidence" value="ECO:0007669"/>
    <property type="project" value="InterPro"/>
</dbReference>
<evidence type="ECO:0000256" key="6">
    <source>
        <dbReference type="ARBA" id="ARBA00022807"/>
    </source>
</evidence>
<evidence type="ECO:0000256" key="5">
    <source>
        <dbReference type="ARBA" id="ARBA00022801"/>
    </source>
</evidence>
<dbReference type="AlphaFoldDB" id="A0A4R7SQT6"/>
<evidence type="ECO:0000256" key="2">
    <source>
        <dbReference type="ARBA" id="ARBA00019191"/>
    </source>
</evidence>
<evidence type="ECO:0000256" key="3">
    <source>
        <dbReference type="ARBA" id="ARBA00022490"/>
    </source>
</evidence>
<dbReference type="InterPro" id="IPR016125">
    <property type="entry name" value="Peptidase_C15-like"/>
</dbReference>
<dbReference type="Proteomes" id="UP000295662">
    <property type="component" value="Unassembled WGS sequence"/>
</dbReference>
<name>A0A4R7SQT6_9BACT</name>
<reference evidence="9 10" key="1">
    <citation type="submission" date="2019-03" db="EMBL/GenBank/DDBJ databases">
        <title>Genomic Encyclopedia of Archaeal and Bacterial Type Strains, Phase II (KMG-II): from individual species to whole genera.</title>
        <authorList>
            <person name="Goeker M."/>
        </authorList>
    </citation>
    <scope>NUCLEOTIDE SEQUENCE [LARGE SCALE GENOMIC DNA]</scope>
    <source>
        <strain evidence="9 10">ATCC 25309</strain>
    </source>
</reference>
<evidence type="ECO:0000256" key="1">
    <source>
        <dbReference type="ARBA" id="ARBA00006641"/>
    </source>
</evidence>
<keyword evidence="6" id="KW-0788">Thiol protease</keyword>
<keyword evidence="5" id="KW-0378">Hydrolase</keyword>
<dbReference type="GO" id="GO:0006508">
    <property type="term" value="P:proteolysis"/>
    <property type="evidence" value="ECO:0007669"/>
    <property type="project" value="UniProtKB-KW"/>
</dbReference>
<dbReference type="PANTHER" id="PTHR23402">
    <property type="entry name" value="PROTEASE FAMILY C15 PYROGLUTAMYL-PEPTIDASE I-RELATED"/>
    <property type="match status" value="1"/>
</dbReference>
<evidence type="ECO:0000313" key="10">
    <source>
        <dbReference type="Proteomes" id="UP000295662"/>
    </source>
</evidence>
<organism evidence="9 10">
    <name type="scientific">Prosthecobacter fusiformis</name>
    <dbReference type="NCBI Taxonomy" id="48464"/>
    <lineage>
        <taxon>Bacteria</taxon>
        <taxon>Pseudomonadati</taxon>
        <taxon>Verrucomicrobiota</taxon>
        <taxon>Verrucomicrobiia</taxon>
        <taxon>Verrucomicrobiales</taxon>
        <taxon>Verrucomicrobiaceae</taxon>
        <taxon>Prosthecobacter</taxon>
    </lineage>
</organism>
<dbReference type="InterPro" id="IPR000816">
    <property type="entry name" value="Peptidase_C15"/>
</dbReference>
<evidence type="ECO:0000313" key="9">
    <source>
        <dbReference type="EMBL" id="TDU80776.1"/>
    </source>
</evidence>
<dbReference type="EMBL" id="SOCA01000001">
    <property type="protein sequence ID" value="TDU80776.1"/>
    <property type="molecule type" value="Genomic_DNA"/>
</dbReference>
<dbReference type="PANTHER" id="PTHR23402:SF1">
    <property type="entry name" value="PYROGLUTAMYL-PEPTIDASE I"/>
    <property type="match status" value="1"/>
</dbReference>
<dbReference type="Pfam" id="PF01470">
    <property type="entry name" value="Peptidase_C15"/>
    <property type="match status" value="1"/>
</dbReference>
<comment type="caution">
    <text evidence="9">The sequence shown here is derived from an EMBL/GenBank/DDBJ whole genome shotgun (WGS) entry which is preliminary data.</text>
</comment>
<evidence type="ECO:0000256" key="7">
    <source>
        <dbReference type="ARBA" id="ARBA00030836"/>
    </source>
</evidence>
<keyword evidence="3" id="KW-0963">Cytoplasm</keyword>
<accession>A0A4R7SQT6</accession>
<keyword evidence="10" id="KW-1185">Reference proteome</keyword>
<dbReference type="PRINTS" id="PR00706">
    <property type="entry name" value="PYROGLUPTASE"/>
</dbReference>
<comment type="similarity">
    <text evidence="1">Belongs to the peptidase C15 family.</text>
</comment>
<dbReference type="InterPro" id="IPR036440">
    <property type="entry name" value="Peptidase_C15-like_sf"/>
</dbReference>
<protein>
    <recommendedName>
        <fullName evidence="2">Pyrrolidone-carboxylate peptidase</fullName>
    </recommendedName>
    <alternativeName>
        <fullName evidence="7">5-oxoprolyl-peptidase</fullName>
    </alternativeName>
    <alternativeName>
        <fullName evidence="8">Pyroglutamyl-peptidase I</fullName>
    </alternativeName>
</protein>